<dbReference type="Gene3D" id="6.10.250.730">
    <property type="match status" value="1"/>
</dbReference>
<sequence length="93" mass="10189">MTAFMPITLRFCDNKTMLVGSVADAETALRHQWPDKTAPAFLEAARLVRLSVDGSCCPRTAFEAFSKTARQQGILVVKPRSRAHDWLDAAAGP</sequence>
<evidence type="ECO:0000313" key="1">
    <source>
        <dbReference type="EMBL" id="OBP70548.1"/>
    </source>
</evidence>
<accession>A0A1A5HNR4</accession>
<comment type="caution">
    <text evidence="1">The sequence shown here is derived from an EMBL/GenBank/DDBJ whole genome shotgun (WGS) entry which is preliminary data.</text>
</comment>
<evidence type="ECO:0000313" key="2">
    <source>
        <dbReference type="Proteomes" id="UP000093748"/>
    </source>
</evidence>
<evidence type="ECO:0008006" key="3">
    <source>
        <dbReference type="Google" id="ProtNLM"/>
    </source>
</evidence>
<dbReference type="AlphaFoldDB" id="A0A1A5HNR4"/>
<organism evidence="1 2">
    <name type="scientific">Rhizobium loti</name>
    <name type="common">Mesorhizobium loti</name>
    <dbReference type="NCBI Taxonomy" id="381"/>
    <lineage>
        <taxon>Bacteria</taxon>
        <taxon>Pseudomonadati</taxon>
        <taxon>Pseudomonadota</taxon>
        <taxon>Alphaproteobacteria</taxon>
        <taxon>Hyphomicrobiales</taxon>
        <taxon>Phyllobacteriaceae</taxon>
        <taxon>Mesorhizobium</taxon>
    </lineage>
</organism>
<dbReference type="RefSeq" id="WP_032931120.1">
    <property type="nucleotide sequence ID" value="NZ_LZTH01000005.1"/>
</dbReference>
<gene>
    <name evidence="1" type="ORF">BAE39_23425</name>
</gene>
<dbReference type="OrthoDB" id="8100242at2"/>
<protein>
    <recommendedName>
        <fullName evidence="3">DUF982 domain-containing protein</fullName>
    </recommendedName>
</protein>
<reference evidence="2" key="1">
    <citation type="submission" date="2016-06" db="EMBL/GenBank/DDBJ databases">
        <title>NZP2037 Pacbio-Illumina hybrid assembly.</title>
        <authorList>
            <person name="Ramsay J.P."/>
        </authorList>
    </citation>
    <scope>NUCLEOTIDE SEQUENCE [LARGE SCALE GENOMIC DNA]</scope>
    <source>
        <strain evidence="2">R7ANS::ICEMlSym2042</strain>
    </source>
</reference>
<dbReference type="Pfam" id="PF06169">
    <property type="entry name" value="DUF982"/>
    <property type="match status" value="1"/>
</dbReference>
<dbReference type="Proteomes" id="UP000093748">
    <property type="component" value="Unassembled WGS sequence"/>
</dbReference>
<dbReference type="InterPro" id="IPR010385">
    <property type="entry name" value="DUF982"/>
</dbReference>
<dbReference type="EMBL" id="LZTJ01000033">
    <property type="protein sequence ID" value="OBP70548.1"/>
    <property type="molecule type" value="Genomic_DNA"/>
</dbReference>
<dbReference type="GeneID" id="66682905"/>
<name>A0A1A5HNR4_RHILI</name>
<proteinExistence type="predicted"/>